<keyword evidence="4" id="KW-1185">Reference proteome</keyword>
<dbReference type="AlphaFoldDB" id="A0ABD3P3D9"/>
<name>A0ABD3P3D9_9STRA</name>
<keyword evidence="1" id="KW-0472">Membrane</keyword>
<feature type="signal peptide" evidence="2">
    <location>
        <begin position="1"/>
        <end position="19"/>
    </location>
</feature>
<organism evidence="3 4">
    <name type="scientific">Cyclotella atomus</name>
    <dbReference type="NCBI Taxonomy" id="382360"/>
    <lineage>
        <taxon>Eukaryota</taxon>
        <taxon>Sar</taxon>
        <taxon>Stramenopiles</taxon>
        <taxon>Ochrophyta</taxon>
        <taxon>Bacillariophyta</taxon>
        <taxon>Coscinodiscophyceae</taxon>
        <taxon>Thalassiosirophycidae</taxon>
        <taxon>Stephanodiscales</taxon>
        <taxon>Stephanodiscaceae</taxon>
        <taxon>Cyclotella</taxon>
    </lineage>
</organism>
<feature type="transmembrane region" description="Helical" evidence="1">
    <location>
        <begin position="174"/>
        <end position="192"/>
    </location>
</feature>
<evidence type="ECO:0000313" key="3">
    <source>
        <dbReference type="EMBL" id="KAL3782351.1"/>
    </source>
</evidence>
<protein>
    <submittedName>
        <fullName evidence="3">Uncharacterized protein</fullName>
    </submittedName>
</protein>
<feature type="chain" id="PRO_5044748823" evidence="2">
    <location>
        <begin position="20"/>
        <end position="231"/>
    </location>
</feature>
<proteinExistence type="predicted"/>
<keyword evidence="2" id="KW-0732">Signal</keyword>
<keyword evidence="1" id="KW-0812">Transmembrane</keyword>
<dbReference type="Proteomes" id="UP001530400">
    <property type="component" value="Unassembled WGS sequence"/>
</dbReference>
<reference evidence="3 4" key="1">
    <citation type="submission" date="2024-10" db="EMBL/GenBank/DDBJ databases">
        <title>Updated reference genomes for cyclostephanoid diatoms.</title>
        <authorList>
            <person name="Roberts W.R."/>
            <person name="Alverson A.J."/>
        </authorList>
    </citation>
    <scope>NUCLEOTIDE SEQUENCE [LARGE SCALE GENOMIC DNA]</scope>
    <source>
        <strain evidence="3 4">AJA010-31</strain>
    </source>
</reference>
<sequence>MKSSILPLLTASTLPTASALSWSIDATSATCNGSPFSTDTISVTCNGSPSCTLGDTALITGNITAVTSFDASAYVILQPCILAGEYSYCPEKYSYSAGGICEEWLTPLDMNDCGEATDYSVDYSVTIPNKLPEYLSWLGYASSVVTVKVVVLTEEECQVEAMAEGGNGGGGYQMVYSMLGFTVGMVCAGAYARRKRVKSEEEKVEGQVQENCGGDYIEMLSGKGSSSVAVV</sequence>
<evidence type="ECO:0000256" key="1">
    <source>
        <dbReference type="SAM" id="Phobius"/>
    </source>
</evidence>
<gene>
    <name evidence="3" type="ORF">ACHAWO_003724</name>
</gene>
<evidence type="ECO:0000256" key="2">
    <source>
        <dbReference type="SAM" id="SignalP"/>
    </source>
</evidence>
<accession>A0ABD3P3D9</accession>
<keyword evidence="1" id="KW-1133">Transmembrane helix</keyword>
<comment type="caution">
    <text evidence="3">The sequence shown here is derived from an EMBL/GenBank/DDBJ whole genome shotgun (WGS) entry which is preliminary data.</text>
</comment>
<dbReference type="EMBL" id="JALLPJ020000810">
    <property type="protein sequence ID" value="KAL3782351.1"/>
    <property type="molecule type" value="Genomic_DNA"/>
</dbReference>
<evidence type="ECO:0000313" key="4">
    <source>
        <dbReference type="Proteomes" id="UP001530400"/>
    </source>
</evidence>